<name>A0A397IVS5_9GLOM</name>
<accession>A0A397IVS5</accession>
<sequence length="309" mass="35602">MADLPPAPPGINIKEKENLEIQTLAGINSDQKYAHDAIEGYCIDFQKSNSKKINPTTFILPKEKTFDTKDKLQTTKSTEGNINSKSRNTDSQNKIVNYENTISEFAKKVIRDEDKILSSPSQQRPSIKLNNTKKKKVILQMSLFGRIWTALDRMTTSNTRIYFKKLNSYNSEMNKKVELENSYNNFENNEIMTTRIQIFTEKVMECFYLLKPQLSITINIESELIELMSTFRFDNLLVMLKNLENNILCMVFIYALSIDIPQLHENIFSSDSRSLTNIKSVTFNVLLKSMNITTEELDAFVRVLRVGST</sequence>
<organism evidence="1 2">
    <name type="scientific">Diversispora epigaea</name>
    <dbReference type="NCBI Taxonomy" id="1348612"/>
    <lineage>
        <taxon>Eukaryota</taxon>
        <taxon>Fungi</taxon>
        <taxon>Fungi incertae sedis</taxon>
        <taxon>Mucoromycota</taxon>
        <taxon>Glomeromycotina</taxon>
        <taxon>Glomeromycetes</taxon>
        <taxon>Diversisporales</taxon>
        <taxon>Diversisporaceae</taxon>
        <taxon>Diversispora</taxon>
    </lineage>
</organism>
<keyword evidence="2" id="KW-1185">Reference proteome</keyword>
<evidence type="ECO:0000313" key="1">
    <source>
        <dbReference type="EMBL" id="RHZ78782.1"/>
    </source>
</evidence>
<dbReference type="Proteomes" id="UP000266861">
    <property type="component" value="Unassembled WGS sequence"/>
</dbReference>
<gene>
    <name evidence="1" type="ORF">Glove_156g95</name>
</gene>
<evidence type="ECO:0000313" key="2">
    <source>
        <dbReference type="Proteomes" id="UP000266861"/>
    </source>
</evidence>
<dbReference type="GO" id="GO:0008420">
    <property type="term" value="F:RNA polymerase II CTD heptapeptide repeat phosphatase activity"/>
    <property type="evidence" value="ECO:0007669"/>
    <property type="project" value="InterPro"/>
</dbReference>
<dbReference type="OrthoDB" id="2590500at2759"/>
<dbReference type="GO" id="GO:0005737">
    <property type="term" value="C:cytoplasm"/>
    <property type="evidence" value="ECO:0007669"/>
    <property type="project" value="TreeGrafter"/>
</dbReference>
<reference evidence="1 2" key="1">
    <citation type="submission" date="2018-08" db="EMBL/GenBank/DDBJ databases">
        <title>Genome and evolution of the arbuscular mycorrhizal fungus Diversispora epigaea (formerly Glomus versiforme) and its bacterial endosymbionts.</title>
        <authorList>
            <person name="Sun X."/>
            <person name="Fei Z."/>
            <person name="Harrison M."/>
        </authorList>
    </citation>
    <scope>NUCLEOTIDE SEQUENCE [LARGE SCALE GENOMIC DNA]</scope>
    <source>
        <strain evidence="1 2">IT104</strain>
    </source>
</reference>
<proteinExistence type="predicted"/>
<dbReference type="InterPro" id="IPR039693">
    <property type="entry name" value="Rtr1/RPAP2"/>
</dbReference>
<protein>
    <submittedName>
        <fullName evidence="1">Uncharacterized protein</fullName>
    </submittedName>
</protein>
<dbReference type="GO" id="GO:0043175">
    <property type="term" value="F:RNA polymerase core enzyme binding"/>
    <property type="evidence" value="ECO:0007669"/>
    <property type="project" value="InterPro"/>
</dbReference>
<dbReference type="EMBL" id="PQFF01000147">
    <property type="protein sequence ID" value="RHZ78782.1"/>
    <property type="molecule type" value="Genomic_DNA"/>
</dbReference>
<dbReference type="PANTHER" id="PTHR14732">
    <property type="entry name" value="RNA POLYMERASE II SUBUNIT B1 CTD PHOSPHATASE RPAP2-RELATED"/>
    <property type="match status" value="1"/>
</dbReference>
<comment type="caution">
    <text evidence="1">The sequence shown here is derived from an EMBL/GenBank/DDBJ whole genome shotgun (WGS) entry which is preliminary data.</text>
</comment>
<dbReference type="GO" id="GO:0005634">
    <property type="term" value="C:nucleus"/>
    <property type="evidence" value="ECO:0007669"/>
    <property type="project" value="TreeGrafter"/>
</dbReference>
<dbReference type="STRING" id="1348612.A0A397IVS5"/>
<dbReference type="PANTHER" id="PTHR14732:SF0">
    <property type="entry name" value="RNA POLYMERASE II SUBUNIT B1 CTD PHOSPHATASE RPAP2-RELATED"/>
    <property type="match status" value="1"/>
</dbReference>
<dbReference type="AlphaFoldDB" id="A0A397IVS5"/>